<organism evidence="6 7">
    <name type="scientific">Halopseudomonas formosensis</name>
    <dbReference type="NCBI Taxonomy" id="1002526"/>
    <lineage>
        <taxon>Bacteria</taxon>
        <taxon>Pseudomonadati</taxon>
        <taxon>Pseudomonadota</taxon>
        <taxon>Gammaproteobacteria</taxon>
        <taxon>Pseudomonadales</taxon>
        <taxon>Pseudomonadaceae</taxon>
        <taxon>Halopseudomonas</taxon>
    </lineage>
</organism>
<dbReference type="Pfam" id="PF03330">
    <property type="entry name" value="DPBB_1"/>
    <property type="match status" value="1"/>
</dbReference>
<evidence type="ECO:0000256" key="2">
    <source>
        <dbReference type="ARBA" id="ARBA00023316"/>
    </source>
</evidence>
<proteinExistence type="inferred from homology"/>
<gene>
    <name evidence="3" type="primary">rlpA</name>
    <name evidence="6" type="ORF">SAMN05216578_10139</name>
</gene>
<dbReference type="EC" id="4.2.2.-" evidence="3"/>
<evidence type="ECO:0000256" key="1">
    <source>
        <dbReference type="ARBA" id="ARBA00023239"/>
    </source>
</evidence>
<evidence type="ECO:0000313" key="7">
    <source>
        <dbReference type="Proteomes" id="UP000242815"/>
    </source>
</evidence>
<dbReference type="InterPro" id="IPR012997">
    <property type="entry name" value="RplA"/>
</dbReference>
<evidence type="ECO:0000259" key="5">
    <source>
        <dbReference type="Pfam" id="PF03330"/>
    </source>
</evidence>
<dbReference type="PANTHER" id="PTHR34183">
    <property type="entry name" value="ENDOLYTIC PEPTIDOGLYCAN TRANSGLYCOSYLASE RLPA"/>
    <property type="match status" value="1"/>
</dbReference>
<dbReference type="AlphaFoldDB" id="A0A1I5ZHY6"/>
<dbReference type="Proteomes" id="UP000242815">
    <property type="component" value="Unassembled WGS sequence"/>
</dbReference>
<dbReference type="GO" id="GO:0008932">
    <property type="term" value="F:lytic endotransglycosylase activity"/>
    <property type="evidence" value="ECO:0007669"/>
    <property type="project" value="UniProtKB-UniRule"/>
</dbReference>
<dbReference type="PANTHER" id="PTHR34183:SF8">
    <property type="entry name" value="ENDOLYTIC PEPTIDOGLYCAN TRANSGLYCOSYLASE RLPA-RELATED"/>
    <property type="match status" value="1"/>
</dbReference>
<feature type="chain" id="PRO_5017491379" description="Endolytic peptidoglycan transglycosylase RlpA" evidence="3">
    <location>
        <begin position="23"/>
        <end position="133"/>
    </location>
</feature>
<accession>A0A1I5ZHY6</accession>
<dbReference type="GO" id="GO:0000270">
    <property type="term" value="P:peptidoglycan metabolic process"/>
    <property type="evidence" value="ECO:0007669"/>
    <property type="project" value="UniProtKB-UniRule"/>
</dbReference>
<keyword evidence="3" id="KW-0732">Signal</keyword>
<sequence precursor="true">MLRLAMRAVLAALLLLAGPAAIGTDLPDSEGGLTYTAEGRASYYSSRLHGRRTASGEPYDESDMTAAHPSLPFGARLCVTNLFNGRSTTVRVNDRGPFVGGRIIDVSLAAARELGMLRAGTARVRVKTCDEDN</sequence>
<dbReference type="OrthoDB" id="9779128at2"/>
<reference evidence="6 7" key="1">
    <citation type="submission" date="2016-10" db="EMBL/GenBank/DDBJ databases">
        <authorList>
            <person name="de Groot N.N."/>
        </authorList>
    </citation>
    <scope>NUCLEOTIDE SEQUENCE [LARGE SCALE GENOMIC DNA]</scope>
    <source>
        <strain evidence="6 7">JCM 18415</strain>
    </source>
</reference>
<evidence type="ECO:0000256" key="4">
    <source>
        <dbReference type="RuleBase" id="RU003495"/>
    </source>
</evidence>
<dbReference type="CDD" id="cd22268">
    <property type="entry name" value="DPBB_RlpA-like"/>
    <property type="match status" value="1"/>
</dbReference>
<dbReference type="HAMAP" id="MF_02071">
    <property type="entry name" value="RlpA"/>
    <property type="match status" value="1"/>
</dbReference>
<keyword evidence="2 3" id="KW-0961">Cell wall biogenesis/degradation</keyword>
<dbReference type="GO" id="GO:0071555">
    <property type="term" value="P:cell wall organization"/>
    <property type="evidence" value="ECO:0007669"/>
    <property type="project" value="UniProtKB-KW"/>
</dbReference>
<name>A0A1I5ZHY6_9GAMM</name>
<dbReference type="InterPro" id="IPR034718">
    <property type="entry name" value="RlpA"/>
</dbReference>
<evidence type="ECO:0000313" key="6">
    <source>
        <dbReference type="EMBL" id="SFQ56068.1"/>
    </source>
</evidence>
<keyword evidence="6" id="KW-0449">Lipoprotein</keyword>
<feature type="signal peptide" evidence="3">
    <location>
        <begin position="1"/>
        <end position="22"/>
    </location>
</feature>
<keyword evidence="1 3" id="KW-0456">Lyase</keyword>
<dbReference type="STRING" id="1002526.SAMN05216578_10139"/>
<dbReference type="NCBIfam" id="TIGR00413">
    <property type="entry name" value="rlpA"/>
    <property type="match status" value="1"/>
</dbReference>
<dbReference type="InterPro" id="IPR009009">
    <property type="entry name" value="RlpA-like_DPBB"/>
</dbReference>
<evidence type="ECO:0000256" key="3">
    <source>
        <dbReference type="HAMAP-Rule" id="MF_02071"/>
    </source>
</evidence>
<dbReference type="EMBL" id="FOYD01000001">
    <property type="protein sequence ID" value="SFQ56068.1"/>
    <property type="molecule type" value="Genomic_DNA"/>
</dbReference>
<dbReference type="SUPFAM" id="SSF50685">
    <property type="entry name" value="Barwin-like endoglucanases"/>
    <property type="match status" value="1"/>
</dbReference>
<dbReference type="Gene3D" id="2.40.40.10">
    <property type="entry name" value="RlpA-like domain"/>
    <property type="match status" value="1"/>
</dbReference>
<dbReference type="InterPro" id="IPR036908">
    <property type="entry name" value="RlpA-like_sf"/>
</dbReference>
<comment type="similarity">
    <text evidence="3 4">Belongs to the RlpA family.</text>
</comment>
<protein>
    <recommendedName>
        <fullName evidence="3">Endolytic peptidoglycan transglycosylase RlpA</fullName>
        <ecNumber evidence="3">4.2.2.-</ecNumber>
    </recommendedName>
</protein>
<comment type="function">
    <text evidence="3">Lytic transglycosylase with a strong preference for naked glycan strands that lack stem peptides.</text>
</comment>
<feature type="domain" description="RlpA-like protein double-psi beta-barrel" evidence="5">
    <location>
        <begin position="36"/>
        <end position="126"/>
    </location>
</feature>